<dbReference type="KEGG" id="dax:FDQ92_08235"/>
<keyword evidence="4" id="KW-1185">Reference proteome</keyword>
<organism evidence="3 4">
    <name type="scientific">Desulfoglaeba alkanexedens ALDC</name>
    <dbReference type="NCBI Taxonomy" id="980445"/>
    <lineage>
        <taxon>Bacteria</taxon>
        <taxon>Pseudomonadati</taxon>
        <taxon>Thermodesulfobacteriota</taxon>
        <taxon>Syntrophobacteria</taxon>
        <taxon>Syntrophobacterales</taxon>
        <taxon>Syntrophobacteraceae</taxon>
        <taxon>Desulfoglaeba</taxon>
    </lineage>
</organism>
<reference evidence="3 4" key="2">
    <citation type="submission" date="2019-05" db="EMBL/GenBank/DDBJ databases">
        <authorList>
            <person name="Suflita J.M."/>
            <person name="Marks C.R."/>
        </authorList>
    </citation>
    <scope>NUCLEOTIDE SEQUENCE [LARGE SCALE GENOMIC DNA]</scope>
    <source>
        <strain evidence="3 4">ALDC</strain>
    </source>
</reference>
<dbReference type="InterPro" id="IPR041712">
    <property type="entry name" value="DHPS-like_MBL-fold"/>
</dbReference>
<proteinExistence type="predicted"/>
<gene>
    <name evidence="3" type="ORF">FDQ92_08235</name>
</gene>
<keyword evidence="1" id="KW-0732">Signal</keyword>
<evidence type="ECO:0000259" key="2">
    <source>
        <dbReference type="SMART" id="SM00849"/>
    </source>
</evidence>
<dbReference type="PANTHER" id="PTHR13754:SF13">
    <property type="entry name" value="METALLO-BETA-LACTAMASE SUPERFAMILY PROTEIN (AFU_ORTHOLOGUE AFUA_3G07630)"/>
    <property type="match status" value="1"/>
</dbReference>
<dbReference type="OrthoDB" id="9803916at2"/>
<dbReference type="SUPFAM" id="SSF56281">
    <property type="entry name" value="Metallo-hydrolase/oxidoreductase"/>
    <property type="match status" value="1"/>
</dbReference>
<name>A0A4P8L2U0_9BACT</name>
<dbReference type="GO" id="GO:0016740">
    <property type="term" value="F:transferase activity"/>
    <property type="evidence" value="ECO:0007669"/>
    <property type="project" value="TreeGrafter"/>
</dbReference>
<dbReference type="Pfam" id="PF00753">
    <property type="entry name" value="Lactamase_B"/>
    <property type="match status" value="1"/>
</dbReference>
<dbReference type="CDD" id="cd07713">
    <property type="entry name" value="DHPS-like_MBL-fold"/>
    <property type="match status" value="1"/>
</dbReference>
<evidence type="ECO:0000313" key="4">
    <source>
        <dbReference type="Proteomes" id="UP000298602"/>
    </source>
</evidence>
<accession>A0A4P8L2U0</accession>
<dbReference type="GO" id="GO:0016787">
    <property type="term" value="F:hydrolase activity"/>
    <property type="evidence" value="ECO:0007669"/>
    <property type="project" value="UniProtKB-KW"/>
</dbReference>
<feature type="signal peptide" evidence="1">
    <location>
        <begin position="1"/>
        <end position="21"/>
    </location>
</feature>
<reference evidence="3 4" key="1">
    <citation type="submission" date="2019-05" db="EMBL/GenBank/DDBJ databases">
        <title>The Complete Genome Sequence of the n-alkane-degrading Desulfoglaeba alkanexedens ALDC reveals multiple alkylsuccinate synthase gene clusters.</title>
        <authorList>
            <person name="Callaghan A.V."/>
            <person name="Davidova I.A."/>
            <person name="Duncan K.E."/>
            <person name="Morris B."/>
            <person name="McInerney M.J."/>
        </authorList>
    </citation>
    <scope>NUCLEOTIDE SEQUENCE [LARGE SCALE GENOMIC DNA]</scope>
    <source>
        <strain evidence="3 4">ALDC</strain>
    </source>
</reference>
<dbReference type="AlphaFoldDB" id="A0A4P8L2U0"/>
<dbReference type="InterPro" id="IPR001279">
    <property type="entry name" value="Metallo-B-lactamas"/>
</dbReference>
<dbReference type="Gene3D" id="3.60.15.10">
    <property type="entry name" value="Ribonuclease Z/Hydroxyacylglutathione hydrolase-like"/>
    <property type="match status" value="1"/>
</dbReference>
<dbReference type="InterPro" id="IPR052926">
    <property type="entry name" value="Metallo-beta-lactamase_dom"/>
</dbReference>
<protein>
    <submittedName>
        <fullName evidence="3">MBL fold metallo-hydrolase</fullName>
    </submittedName>
</protein>
<feature type="domain" description="Metallo-beta-lactamase" evidence="2">
    <location>
        <begin position="44"/>
        <end position="229"/>
    </location>
</feature>
<dbReference type="Proteomes" id="UP000298602">
    <property type="component" value="Chromosome"/>
</dbReference>
<keyword evidence="3" id="KW-0378">Hydrolase</keyword>
<dbReference type="SMART" id="SM00849">
    <property type="entry name" value="Lactamase_B"/>
    <property type="match status" value="1"/>
</dbReference>
<dbReference type="InterPro" id="IPR036866">
    <property type="entry name" value="RibonucZ/Hydroxyglut_hydro"/>
</dbReference>
<dbReference type="EMBL" id="CP040098">
    <property type="protein sequence ID" value="QCQ22150.1"/>
    <property type="molecule type" value="Genomic_DNA"/>
</dbReference>
<dbReference type="RefSeq" id="WP_137424119.1">
    <property type="nucleotide sequence ID" value="NZ_CP040098.1"/>
</dbReference>
<sequence length="262" mass="27743">MRGFLIGNLFLLAPLYGAASAAESVRLTILYDNYLSNESLHTAWGFSCLVEVGKKTILFDTGGSAEILLSNMATLGIDPARIEIVVLSHIHGDHVGGLSGVLELNNSVTVYLPASFPSYLKDQVRAHGALVVEVRGPTEIVPGVWSTGEMGTWIKEQGLVVQSSKGLVVITGCAHPGVVNIVGAAKQIADQEVHLVVGGFHMFGMSKAQVQSVINAFQKLGVHQVAPCHCSGDLTRDLFHAAYGAGFFPAGAGWSIDLRPNP</sequence>
<evidence type="ECO:0000256" key="1">
    <source>
        <dbReference type="SAM" id="SignalP"/>
    </source>
</evidence>
<dbReference type="PANTHER" id="PTHR13754">
    <property type="entry name" value="METALLO-BETA-LACTAMASE SUPERFAMILY PROTEIN"/>
    <property type="match status" value="1"/>
</dbReference>
<feature type="chain" id="PRO_5020887012" evidence="1">
    <location>
        <begin position="22"/>
        <end position="262"/>
    </location>
</feature>
<evidence type="ECO:0000313" key="3">
    <source>
        <dbReference type="EMBL" id="QCQ22150.1"/>
    </source>
</evidence>